<dbReference type="AlphaFoldDB" id="X0XVF4"/>
<dbReference type="SUPFAM" id="SSF51905">
    <property type="entry name" value="FAD/NAD(P)-binding domain"/>
    <property type="match status" value="1"/>
</dbReference>
<organism evidence="8">
    <name type="scientific">marine sediment metagenome</name>
    <dbReference type="NCBI Taxonomy" id="412755"/>
    <lineage>
        <taxon>unclassified sequences</taxon>
        <taxon>metagenomes</taxon>
        <taxon>ecological metagenomes</taxon>
    </lineage>
</organism>
<dbReference type="InterPro" id="IPR040131">
    <property type="entry name" value="MnmG_N"/>
</dbReference>
<dbReference type="Pfam" id="PF21680">
    <property type="entry name" value="GIDA_C_1st"/>
    <property type="match status" value="1"/>
</dbReference>
<feature type="non-terminal residue" evidence="8">
    <location>
        <position position="1"/>
    </location>
</feature>
<dbReference type="InterPro" id="IPR036188">
    <property type="entry name" value="FAD/NAD-bd_sf"/>
</dbReference>
<feature type="domain" description="MnmG N-terminal" evidence="6">
    <location>
        <begin position="2"/>
        <end position="78"/>
    </location>
</feature>
<reference evidence="8" key="1">
    <citation type="journal article" date="2014" name="Front. Microbiol.">
        <title>High frequency of phylogenetically diverse reductive dehalogenase-homologous genes in deep subseafloor sedimentary metagenomes.</title>
        <authorList>
            <person name="Kawai M."/>
            <person name="Futagami T."/>
            <person name="Toyoda A."/>
            <person name="Takaki Y."/>
            <person name="Nishi S."/>
            <person name="Hori S."/>
            <person name="Arai W."/>
            <person name="Tsubouchi T."/>
            <person name="Morono Y."/>
            <person name="Uchiyama I."/>
            <person name="Ito T."/>
            <person name="Fujiyama A."/>
            <person name="Inagaki F."/>
            <person name="Takami H."/>
        </authorList>
    </citation>
    <scope>NUCLEOTIDE SEQUENCE</scope>
    <source>
        <strain evidence="8">Expedition CK06-06</strain>
    </source>
</reference>
<dbReference type="GO" id="GO:0002098">
    <property type="term" value="P:tRNA wobble uridine modification"/>
    <property type="evidence" value="ECO:0007669"/>
    <property type="project" value="TreeGrafter"/>
</dbReference>
<evidence type="ECO:0008006" key="9">
    <source>
        <dbReference type="Google" id="ProtNLM"/>
    </source>
</evidence>
<comment type="caution">
    <text evidence="8">The sequence shown here is derived from an EMBL/GenBank/DDBJ whole genome shotgun (WGS) entry which is preliminary data.</text>
</comment>
<evidence type="ECO:0000259" key="6">
    <source>
        <dbReference type="Pfam" id="PF01134"/>
    </source>
</evidence>
<feature type="domain" description="tRNA uridine 5-carboxymethylaminomethyl modification enzyme C-terminal N-terninal subdomain" evidence="7">
    <location>
        <begin position="139"/>
        <end position="245"/>
    </location>
</feature>
<dbReference type="PANTHER" id="PTHR11806">
    <property type="entry name" value="GLUCOSE INHIBITED DIVISION PROTEIN A"/>
    <property type="match status" value="1"/>
</dbReference>
<dbReference type="GO" id="GO:0050660">
    <property type="term" value="F:flavin adenine dinucleotide binding"/>
    <property type="evidence" value="ECO:0007669"/>
    <property type="project" value="InterPro"/>
</dbReference>
<dbReference type="InterPro" id="IPR002218">
    <property type="entry name" value="MnmG-rel"/>
</dbReference>
<evidence type="ECO:0000256" key="5">
    <source>
        <dbReference type="ARBA" id="ARBA00022827"/>
    </source>
</evidence>
<dbReference type="InterPro" id="IPR020595">
    <property type="entry name" value="MnmG-rel_CS"/>
</dbReference>
<dbReference type="EMBL" id="BARS01047365">
    <property type="protein sequence ID" value="GAG39222.1"/>
    <property type="molecule type" value="Genomic_DNA"/>
</dbReference>
<evidence type="ECO:0000256" key="3">
    <source>
        <dbReference type="ARBA" id="ARBA00022630"/>
    </source>
</evidence>
<evidence type="ECO:0000313" key="8">
    <source>
        <dbReference type="EMBL" id="GAG39222.1"/>
    </source>
</evidence>
<name>X0XVF4_9ZZZZ</name>
<comment type="similarity">
    <text evidence="2">Belongs to the MnmG family.</text>
</comment>
<evidence type="ECO:0000256" key="4">
    <source>
        <dbReference type="ARBA" id="ARBA00022694"/>
    </source>
</evidence>
<feature type="non-terminal residue" evidence="8">
    <location>
        <position position="245"/>
    </location>
</feature>
<protein>
    <recommendedName>
        <fullName evidence="9">MnmG N-terminal domain-containing protein</fullName>
    </recommendedName>
</protein>
<evidence type="ECO:0000256" key="1">
    <source>
        <dbReference type="ARBA" id="ARBA00001974"/>
    </source>
</evidence>
<keyword evidence="3" id="KW-0285">Flavoprotein</keyword>
<comment type="cofactor">
    <cofactor evidence="1">
        <name>FAD</name>
        <dbReference type="ChEBI" id="CHEBI:57692"/>
    </cofactor>
</comment>
<evidence type="ECO:0000259" key="7">
    <source>
        <dbReference type="Pfam" id="PF21680"/>
    </source>
</evidence>
<dbReference type="GO" id="GO:0030488">
    <property type="term" value="P:tRNA methylation"/>
    <property type="evidence" value="ECO:0007669"/>
    <property type="project" value="TreeGrafter"/>
</dbReference>
<dbReference type="PANTHER" id="PTHR11806:SF0">
    <property type="entry name" value="PROTEIN MTO1 HOMOLOG, MITOCHONDRIAL"/>
    <property type="match status" value="1"/>
</dbReference>
<dbReference type="Pfam" id="PF01134">
    <property type="entry name" value="GIDA"/>
    <property type="match status" value="1"/>
</dbReference>
<keyword evidence="4" id="KW-0819">tRNA processing</keyword>
<dbReference type="PROSITE" id="PS01281">
    <property type="entry name" value="GIDA_2"/>
    <property type="match status" value="1"/>
</dbReference>
<dbReference type="Gene3D" id="3.50.50.60">
    <property type="entry name" value="FAD/NAD(P)-binding domain"/>
    <property type="match status" value="1"/>
</dbReference>
<accession>X0XVF4</accession>
<keyword evidence="5" id="KW-0274">FAD</keyword>
<sequence>EQMLKLLPGTEKARIIHYAYAIEYDYCPPIQLNSSLETKKISGLFLAGQINGTSGYEEAAGQGIIAGINAARKIRSKEPIVLGRDQAYIGVLIDDLLTKGIDEPYRMFTSRAEFRLALRADNADRRLTQIGKSVGLVDEKRWAKFQNKLKGVDKLKSYLKNTRPTPPRGGARSGGLSLWEQLRQPNSTIAKKLALRRHSYGASATDNPDIKNRGFGDNGNPILQKVAKWEPEVLQAAIIDAKYEG</sequence>
<dbReference type="InterPro" id="IPR049312">
    <property type="entry name" value="GIDA_C_N"/>
</dbReference>
<dbReference type="FunFam" id="3.50.50.60:FF:000094">
    <property type="entry name" value="tRNA uridine 5-carboxymethylaminomethyl modification enzyme MnmG"/>
    <property type="match status" value="1"/>
</dbReference>
<dbReference type="GO" id="GO:0005829">
    <property type="term" value="C:cytosol"/>
    <property type="evidence" value="ECO:0007669"/>
    <property type="project" value="TreeGrafter"/>
</dbReference>
<proteinExistence type="inferred from homology"/>
<gene>
    <name evidence="8" type="ORF">S01H1_71156</name>
</gene>
<evidence type="ECO:0000256" key="2">
    <source>
        <dbReference type="ARBA" id="ARBA00007653"/>
    </source>
</evidence>